<evidence type="ECO:0000313" key="2">
    <source>
        <dbReference type="Proteomes" id="UP000799429"/>
    </source>
</evidence>
<keyword evidence="2" id="KW-1185">Reference proteome</keyword>
<dbReference type="EMBL" id="MU006103">
    <property type="protein sequence ID" value="KAF2836602.1"/>
    <property type="molecule type" value="Genomic_DNA"/>
</dbReference>
<name>A0A9P4S7C5_9PEZI</name>
<dbReference type="AlphaFoldDB" id="A0A9P4S7C5"/>
<sequence length="75" mass="8592">MMVPLPALRSTKKRIGKKTILRSAIEAEAYGKSNDFFNAILLSLQLNLRAMISWFISNQYNVAMVNELQFKDTKI</sequence>
<comment type="caution">
    <text evidence="1">The sequence shown here is derived from an EMBL/GenBank/DDBJ whole genome shotgun (WGS) entry which is preliminary data.</text>
</comment>
<protein>
    <submittedName>
        <fullName evidence="1">Uncharacterized protein</fullName>
    </submittedName>
</protein>
<organism evidence="1 2">
    <name type="scientific">Patellaria atrata CBS 101060</name>
    <dbReference type="NCBI Taxonomy" id="1346257"/>
    <lineage>
        <taxon>Eukaryota</taxon>
        <taxon>Fungi</taxon>
        <taxon>Dikarya</taxon>
        <taxon>Ascomycota</taxon>
        <taxon>Pezizomycotina</taxon>
        <taxon>Dothideomycetes</taxon>
        <taxon>Dothideomycetes incertae sedis</taxon>
        <taxon>Patellariales</taxon>
        <taxon>Patellariaceae</taxon>
        <taxon>Patellaria</taxon>
    </lineage>
</organism>
<proteinExistence type="predicted"/>
<dbReference type="Proteomes" id="UP000799429">
    <property type="component" value="Unassembled WGS sequence"/>
</dbReference>
<evidence type="ECO:0000313" key="1">
    <source>
        <dbReference type="EMBL" id="KAF2836602.1"/>
    </source>
</evidence>
<dbReference type="OrthoDB" id="5350014at2759"/>
<gene>
    <name evidence="1" type="ORF">M501DRAFT_996817</name>
</gene>
<reference evidence="1" key="1">
    <citation type="journal article" date="2020" name="Stud. Mycol.">
        <title>101 Dothideomycetes genomes: a test case for predicting lifestyles and emergence of pathogens.</title>
        <authorList>
            <person name="Haridas S."/>
            <person name="Albert R."/>
            <person name="Binder M."/>
            <person name="Bloem J."/>
            <person name="Labutti K."/>
            <person name="Salamov A."/>
            <person name="Andreopoulos B."/>
            <person name="Baker S."/>
            <person name="Barry K."/>
            <person name="Bills G."/>
            <person name="Bluhm B."/>
            <person name="Cannon C."/>
            <person name="Castanera R."/>
            <person name="Culley D."/>
            <person name="Daum C."/>
            <person name="Ezra D."/>
            <person name="Gonzalez J."/>
            <person name="Henrissat B."/>
            <person name="Kuo A."/>
            <person name="Liang C."/>
            <person name="Lipzen A."/>
            <person name="Lutzoni F."/>
            <person name="Magnuson J."/>
            <person name="Mondo S."/>
            <person name="Nolan M."/>
            <person name="Ohm R."/>
            <person name="Pangilinan J."/>
            <person name="Park H.-J."/>
            <person name="Ramirez L."/>
            <person name="Alfaro M."/>
            <person name="Sun H."/>
            <person name="Tritt A."/>
            <person name="Yoshinaga Y."/>
            <person name="Zwiers L.-H."/>
            <person name="Turgeon B."/>
            <person name="Goodwin S."/>
            <person name="Spatafora J."/>
            <person name="Crous P."/>
            <person name="Grigoriev I."/>
        </authorList>
    </citation>
    <scope>NUCLEOTIDE SEQUENCE</scope>
    <source>
        <strain evidence="1">CBS 101060</strain>
    </source>
</reference>
<feature type="non-terminal residue" evidence="1">
    <location>
        <position position="75"/>
    </location>
</feature>
<accession>A0A9P4S7C5</accession>